<dbReference type="AlphaFoldDB" id="A0A918PA49"/>
<gene>
    <name evidence="1" type="ORF">GCM10011614_03110</name>
</gene>
<evidence type="ECO:0000313" key="2">
    <source>
        <dbReference type="Proteomes" id="UP000648075"/>
    </source>
</evidence>
<dbReference type="Proteomes" id="UP000648075">
    <property type="component" value="Unassembled WGS sequence"/>
</dbReference>
<proteinExistence type="predicted"/>
<dbReference type="EMBL" id="BMZA01000001">
    <property type="protein sequence ID" value="GGY91782.1"/>
    <property type="molecule type" value="Genomic_DNA"/>
</dbReference>
<evidence type="ECO:0000313" key="1">
    <source>
        <dbReference type="EMBL" id="GGY91782.1"/>
    </source>
</evidence>
<keyword evidence="2" id="KW-1185">Reference proteome</keyword>
<comment type="caution">
    <text evidence="1">The sequence shown here is derived from an EMBL/GenBank/DDBJ whole genome shotgun (WGS) entry which is preliminary data.</text>
</comment>
<accession>A0A918PA49</accession>
<reference evidence="1" key="2">
    <citation type="submission" date="2020-09" db="EMBL/GenBank/DDBJ databases">
        <authorList>
            <person name="Sun Q."/>
            <person name="Kim S."/>
        </authorList>
    </citation>
    <scope>NUCLEOTIDE SEQUENCE</scope>
    <source>
        <strain evidence="1">KCTC 32255</strain>
    </source>
</reference>
<sequence>MEGFASKLCVNTPGAIDGFAIEKQGHIGVMLLFAKLGEFFLYLFNPLT</sequence>
<organism evidence="1 2">
    <name type="scientific">Novosphingobium colocasiae</name>
    <dbReference type="NCBI Taxonomy" id="1256513"/>
    <lineage>
        <taxon>Bacteria</taxon>
        <taxon>Pseudomonadati</taxon>
        <taxon>Pseudomonadota</taxon>
        <taxon>Alphaproteobacteria</taxon>
        <taxon>Sphingomonadales</taxon>
        <taxon>Sphingomonadaceae</taxon>
        <taxon>Novosphingobium</taxon>
    </lineage>
</organism>
<name>A0A918PA49_9SPHN</name>
<protein>
    <submittedName>
        <fullName evidence="1">Uncharacterized protein</fullName>
    </submittedName>
</protein>
<reference evidence="1" key="1">
    <citation type="journal article" date="2014" name="Int. J. Syst. Evol. Microbiol.">
        <title>Complete genome sequence of Corynebacterium casei LMG S-19264T (=DSM 44701T), isolated from a smear-ripened cheese.</title>
        <authorList>
            <consortium name="US DOE Joint Genome Institute (JGI-PGF)"/>
            <person name="Walter F."/>
            <person name="Albersmeier A."/>
            <person name="Kalinowski J."/>
            <person name="Ruckert C."/>
        </authorList>
    </citation>
    <scope>NUCLEOTIDE SEQUENCE</scope>
    <source>
        <strain evidence="1">KCTC 32255</strain>
    </source>
</reference>